<dbReference type="AlphaFoldDB" id="A0A1I4TTW7"/>
<keyword evidence="1" id="KW-0472">Membrane</keyword>
<dbReference type="EMBL" id="FOUJ01000005">
    <property type="protein sequence ID" value="SFM80164.1"/>
    <property type="molecule type" value="Genomic_DNA"/>
</dbReference>
<evidence type="ECO:0000313" key="2">
    <source>
        <dbReference type="EMBL" id="SFM80164.1"/>
    </source>
</evidence>
<evidence type="ECO:0000256" key="1">
    <source>
        <dbReference type="SAM" id="Phobius"/>
    </source>
</evidence>
<dbReference type="Gene3D" id="2.130.10.10">
    <property type="entry name" value="YVTN repeat-like/Quinoprotein amine dehydrogenase"/>
    <property type="match status" value="2"/>
</dbReference>
<dbReference type="OrthoDB" id="142653at2157"/>
<dbReference type="InterPro" id="IPR001680">
    <property type="entry name" value="WD40_rpt"/>
</dbReference>
<dbReference type="InterPro" id="IPR015943">
    <property type="entry name" value="WD40/YVTN_repeat-like_dom_sf"/>
</dbReference>
<dbReference type="InterPro" id="IPR011047">
    <property type="entry name" value="Quinoprotein_ADH-like_sf"/>
</dbReference>
<accession>A0A1I4TTW7</accession>
<keyword evidence="3" id="KW-1185">Reference proteome</keyword>
<dbReference type="Proteomes" id="UP000198535">
    <property type="component" value="Unassembled WGS sequence"/>
</dbReference>
<evidence type="ECO:0000313" key="3">
    <source>
        <dbReference type="Proteomes" id="UP000198535"/>
    </source>
</evidence>
<feature type="transmembrane region" description="Helical" evidence="1">
    <location>
        <begin position="12"/>
        <end position="33"/>
    </location>
</feature>
<reference evidence="3" key="1">
    <citation type="submission" date="2016-10" db="EMBL/GenBank/DDBJ databases">
        <authorList>
            <person name="Varghese N."/>
            <person name="Submissions S."/>
        </authorList>
    </citation>
    <scope>NUCLEOTIDE SEQUENCE [LARGE SCALE GENOMIC DNA]</scope>
    <source>
        <strain evidence="3">Mob M</strain>
    </source>
</reference>
<protein>
    <submittedName>
        <fullName evidence="2">WD domain-containing protein, G-beta repeat-containing protein</fullName>
    </submittedName>
</protein>
<dbReference type="RefSeq" id="WP_091937339.1">
    <property type="nucleotide sequence ID" value="NZ_FOUJ01000005.1"/>
</dbReference>
<dbReference type="SMART" id="SM00320">
    <property type="entry name" value="WD40"/>
    <property type="match status" value="4"/>
</dbReference>
<proteinExistence type="predicted"/>
<dbReference type="PANTHER" id="PTHR19879:SF9">
    <property type="entry name" value="TRANSCRIPTION INITIATION FACTOR TFIID SUBUNIT 5"/>
    <property type="match status" value="1"/>
</dbReference>
<dbReference type="STRING" id="487685.SAMN04488696_2458"/>
<keyword evidence="1" id="KW-0812">Transmembrane</keyword>
<sequence length="395" mass="44313">MTQLNEHQKKFLNYILAAIVLIGILIIIGPEYVVPQPEKVSYPYERNINCIEFSSDSKLIAVGYSESYLRVWDIENGEDIYDPEGTMEHERLMRDFGSHVSTPVISIDFSPNDEYIISGGNLDVYLWDTHNGSLLQRPISSTPANTITFSPDGKAYAYPSEKDGRTDTISIDIRDTDSAKVLNSLTSSDHAVKSLVFTPDSKYLLARYDDGKIIHWDWKNSTASSIIYTSDDLKNFDFSDDASTCAGLSEIGLVTVWNTSTGDVVDRSYSYLSLTSRSSSISSRATDLDLSSDGKYLAGSMNSELTIWDISSGKKILDVSMLNEIIRINDIEFSPDTRYLAASARLSTNEKYYFSREEFWNAINASVDSDLLLHSIGGENVVYLWDFQKLKDGNY</sequence>
<keyword evidence="1" id="KW-1133">Transmembrane helix</keyword>
<dbReference type="PANTHER" id="PTHR19879">
    <property type="entry name" value="TRANSCRIPTION INITIATION FACTOR TFIID"/>
    <property type="match status" value="1"/>
</dbReference>
<name>A0A1I4TTW7_9EURY</name>
<gene>
    <name evidence="2" type="ORF">SAMN04488696_2458</name>
</gene>
<dbReference type="PROSITE" id="PS50082">
    <property type="entry name" value="WD_REPEATS_2"/>
    <property type="match status" value="2"/>
</dbReference>
<dbReference type="SUPFAM" id="SSF50998">
    <property type="entry name" value="Quinoprotein alcohol dehydrogenase-like"/>
    <property type="match status" value="1"/>
</dbReference>
<organism evidence="2 3">
    <name type="scientific">Methanolobus profundi</name>
    <dbReference type="NCBI Taxonomy" id="487685"/>
    <lineage>
        <taxon>Archaea</taxon>
        <taxon>Methanobacteriati</taxon>
        <taxon>Methanobacteriota</taxon>
        <taxon>Stenosarchaea group</taxon>
        <taxon>Methanomicrobia</taxon>
        <taxon>Methanosarcinales</taxon>
        <taxon>Methanosarcinaceae</taxon>
        <taxon>Methanolobus</taxon>
    </lineage>
</organism>
<dbReference type="Pfam" id="PF00400">
    <property type="entry name" value="WD40"/>
    <property type="match status" value="4"/>
</dbReference>